<proteinExistence type="inferred from homology"/>
<comment type="caution">
    <text evidence="15">The sequence shown here is derived from an EMBL/GenBank/DDBJ whole genome shotgun (WGS) entry which is preliminary data.</text>
</comment>
<keyword evidence="16" id="KW-1185">Reference proteome</keyword>
<organism evidence="15 16">
    <name type="scientific">Cnephaeus nilssonii</name>
    <name type="common">Northern bat</name>
    <name type="synonym">Eptesicus nilssonii</name>
    <dbReference type="NCBI Taxonomy" id="3371016"/>
    <lineage>
        <taxon>Eukaryota</taxon>
        <taxon>Metazoa</taxon>
        <taxon>Chordata</taxon>
        <taxon>Craniata</taxon>
        <taxon>Vertebrata</taxon>
        <taxon>Euteleostomi</taxon>
        <taxon>Mammalia</taxon>
        <taxon>Eutheria</taxon>
        <taxon>Laurasiatheria</taxon>
        <taxon>Chiroptera</taxon>
        <taxon>Yangochiroptera</taxon>
        <taxon>Vespertilionidae</taxon>
        <taxon>Cnephaeus</taxon>
    </lineage>
</organism>
<evidence type="ECO:0000256" key="8">
    <source>
        <dbReference type="ARBA" id="ARBA00023015"/>
    </source>
</evidence>
<comment type="similarity">
    <text evidence="2">Belongs to the SPT4 family.</text>
</comment>
<dbReference type="CDD" id="cd07973">
    <property type="entry name" value="Spt4"/>
    <property type="match status" value="1"/>
</dbReference>
<comment type="subcellular location">
    <subcellularLocation>
        <location evidence="1">Nucleus</location>
    </subcellularLocation>
</comment>
<dbReference type="PANTHER" id="PTHR12882:SF1">
    <property type="entry name" value="TRANSCRIPTION ELONGATION FACTOR SPT4"/>
    <property type="match status" value="1"/>
</dbReference>
<feature type="domain" description="Spt4/RpoE2 zinc finger" evidence="14">
    <location>
        <begin position="93"/>
        <end position="167"/>
    </location>
</feature>
<evidence type="ECO:0000313" key="16">
    <source>
        <dbReference type="Proteomes" id="UP001177744"/>
    </source>
</evidence>
<dbReference type="GO" id="GO:0140673">
    <property type="term" value="P:transcription elongation-coupled chromatin remodeling"/>
    <property type="evidence" value="ECO:0007669"/>
    <property type="project" value="InterPro"/>
</dbReference>
<dbReference type="InterPro" id="IPR022800">
    <property type="entry name" value="Spt4/RpoE2_Znf"/>
</dbReference>
<keyword evidence="9" id="KW-0010">Activator</keyword>
<dbReference type="FunFam" id="3.30.40.210:FF:000001">
    <property type="entry name" value="Transcription elongation factor SPT4"/>
    <property type="match status" value="1"/>
</dbReference>
<evidence type="ECO:0000256" key="3">
    <source>
        <dbReference type="ARBA" id="ARBA00020182"/>
    </source>
</evidence>
<dbReference type="AlphaFoldDB" id="A0AA40LWC8"/>
<dbReference type="InterPro" id="IPR029040">
    <property type="entry name" value="RPABC4/Spt4"/>
</dbReference>
<gene>
    <name evidence="15" type="ORF">QTO34_008456</name>
</gene>
<dbReference type="Pfam" id="PF06093">
    <property type="entry name" value="Spt4"/>
    <property type="match status" value="1"/>
</dbReference>
<name>A0AA40LWC8_CNENI</name>
<evidence type="ECO:0000256" key="4">
    <source>
        <dbReference type="ARBA" id="ARBA00022491"/>
    </source>
</evidence>
<dbReference type="PANTHER" id="PTHR12882">
    <property type="entry name" value="SUPPRESSOR OF TY 4"/>
    <property type="match status" value="1"/>
</dbReference>
<evidence type="ECO:0000256" key="13">
    <source>
        <dbReference type="ARBA" id="ARBA00079864"/>
    </source>
</evidence>
<accession>A0AA40LWC8</accession>
<reference evidence="15" key="1">
    <citation type="submission" date="2023-06" db="EMBL/GenBank/DDBJ databases">
        <title>Reference genome for the Northern bat (Eptesicus nilssonii), a most northern bat species.</title>
        <authorList>
            <person name="Laine V.N."/>
            <person name="Pulliainen A.T."/>
            <person name="Lilley T.M."/>
        </authorList>
    </citation>
    <scope>NUCLEOTIDE SEQUENCE</scope>
    <source>
        <strain evidence="15">BLF_Eptnil</strain>
        <tissue evidence="15">Kidney</tissue>
    </source>
</reference>
<evidence type="ECO:0000256" key="7">
    <source>
        <dbReference type="ARBA" id="ARBA00022833"/>
    </source>
</evidence>
<dbReference type="GO" id="GO:0000993">
    <property type="term" value="F:RNA polymerase II complex binding"/>
    <property type="evidence" value="ECO:0007669"/>
    <property type="project" value="TreeGrafter"/>
</dbReference>
<evidence type="ECO:0000256" key="5">
    <source>
        <dbReference type="ARBA" id="ARBA00022723"/>
    </source>
</evidence>
<keyword evidence="10" id="KW-0804">Transcription</keyword>
<dbReference type="SMART" id="SM01389">
    <property type="entry name" value="Spt4"/>
    <property type="match status" value="1"/>
</dbReference>
<keyword evidence="11" id="KW-0539">Nucleus</keyword>
<dbReference type="InterPro" id="IPR009287">
    <property type="entry name" value="Spt4"/>
</dbReference>
<dbReference type="GO" id="GO:0032044">
    <property type="term" value="C:DSIF complex"/>
    <property type="evidence" value="ECO:0007669"/>
    <property type="project" value="TreeGrafter"/>
</dbReference>
<dbReference type="Proteomes" id="UP001177744">
    <property type="component" value="Unassembled WGS sequence"/>
</dbReference>
<evidence type="ECO:0000256" key="1">
    <source>
        <dbReference type="ARBA" id="ARBA00004123"/>
    </source>
</evidence>
<dbReference type="GO" id="GO:0008270">
    <property type="term" value="F:zinc ion binding"/>
    <property type="evidence" value="ECO:0007669"/>
    <property type="project" value="UniProtKB-KW"/>
</dbReference>
<evidence type="ECO:0000256" key="11">
    <source>
        <dbReference type="ARBA" id="ARBA00023242"/>
    </source>
</evidence>
<keyword evidence="8" id="KW-0805">Transcription regulation</keyword>
<dbReference type="InterPro" id="IPR038510">
    <property type="entry name" value="Spt4_sf"/>
</dbReference>
<dbReference type="GO" id="GO:0006355">
    <property type="term" value="P:regulation of DNA-templated transcription"/>
    <property type="evidence" value="ECO:0007669"/>
    <property type="project" value="InterPro"/>
</dbReference>
<evidence type="ECO:0000256" key="2">
    <source>
        <dbReference type="ARBA" id="ARBA00010464"/>
    </source>
</evidence>
<protein>
    <recommendedName>
        <fullName evidence="3">Transcription elongation factor SPT4</fullName>
    </recommendedName>
    <alternativeName>
        <fullName evidence="13">DRB sensitivity-inducing factor small subunit</fullName>
    </alternativeName>
    <alternativeName>
        <fullName evidence="12">Transcription elongation factor spt4</fullName>
    </alternativeName>
</protein>
<dbReference type="EMBL" id="JAULJE010000002">
    <property type="protein sequence ID" value="KAK1345989.1"/>
    <property type="molecule type" value="Genomic_DNA"/>
</dbReference>
<sequence>MAQINCPTGGIVEQLTASFAHQYDFDTNSNLAIPEVAPRLKGHLRSKRGPSGRCLGYLDPERLTFIRKSPELKTFIILERMALETVPKDLRHLRACLLCSLVKTIGQFEYDGCDNCDAYLQMKGNREMVYDCTSSSFDGIIAMMSPEDSWVSKWQRVSNFKPGRLVKTLEVLKFTLHATVRIFHLLGQGHHERLLEGTGCTTTGCMTGSIPGLRIPCLDRAAAITGGMDSGMLKGCTPGGGGEYFFMGGLDDGMLNPGEALRCEDWNFSEEGELPAEGGELLLFTVRSTGSICIPCDRTSGGKQPKTH</sequence>
<keyword evidence="6" id="KW-0863">Zinc-finger</keyword>
<dbReference type="Gene3D" id="3.30.40.210">
    <property type="match status" value="1"/>
</dbReference>
<dbReference type="SUPFAM" id="SSF63393">
    <property type="entry name" value="RNA polymerase subunits"/>
    <property type="match status" value="1"/>
</dbReference>
<evidence type="ECO:0000256" key="9">
    <source>
        <dbReference type="ARBA" id="ARBA00023159"/>
    </source>
</evidence>
<evidence type="ECO:0000259" key="14">
    <source>
        <dbReference type="SMART" id="SM01389"/>
    </source>
</evidence>
<keyword evidence="7" id="KW-0862">Zinc</keyword>
<keyword evidence="5" id="KW-0479">Metal-binding</keyword>
<evidence type="ECO:0000313" key="15">
    <source>
        <dbReference type="EMBL" id="KAK1345989.1"/>
    </source>
</evidence>
<evidence type="ECO:0000256" key="12">
    <source>
        <dbReference type="ARBA" id="ARBA00070621"/>
    </source>
</evidence>
<evidence type="ECO:0000256" key="10">
    <source>
        <dbReference type="ARBA" id="ARBA00023163"/>
    </source>
</evidence>
<evidence type="ECO:0000256" key="6">
    <source>
        <dbReference type="ARBA" id="ARBA00022771"/>
    </source>
</evidence>
<keyword evidence="4" id="KW-0678">Repressor</keyword>